<dbReference type="Gene3D" id="2.60.120.10">
    <property type="entry name" value="Jelly Rolls"/>
    <property type="match status" value="4"/>
</dbReference>
<accession>A0A833WIT9</accession>
<feature type="region of interest" description="Disordered" evidence="8">
    <location>
        <begin position="2019"/>
        <end position="2042"/>
    </location>
</feature>
<feature type="region of interest" description="Disordered" evidence="8">
    <location>
        <begin position="577"/>
        <end position="597"/>
    </location>
</feature>
<feature type="compositionally biased region" description="Polar residues" evidence="8">
    <location>
        <begin position="1850"/>
        <end position="1862"/>
    </location>
</feature>
<keyword evidence="4 9" id="KW-1133">Transmembrane helix</keyword>
<evidence type="ECO:0000256" key="8">
    <source>
        <dbReference type="SAM" id="MobiDB-lite"/>
    </source>
</evidence>
<dbReference type="PANTHER" id="PTHR45638:SF11">
    <property type="entry name" value="CYCLIC NUCLEOTIDE-GATED CATION CHANNEL SUBUNIT A"/>
    <property type="match status" value="1"/>
</dbReference>
<evidence type="ECO:0000256" key="6">
    <source>
        <dbReference type="ARBA" id="ARBA00023136"/>
    </source>
</evidence>
<sequence length="2974" mass="338973">MPHRKVYAATADGANLQEHELEATTEDPLIPLGTGGFQVSKRSTIETRSRLSSKHLVRVCRRFYRRIRRPVTKFLYVVLYLFLTIPFRIAFYYEPLETHSRNQWTKELSIFTTLDIVADVVGLMEFVSFYQIWKDAFSQLSASVSFELNKKLTRDANRLKTPTILRRTPSSGLRRRKAKWTIASIGSLSSIPGAGTEDASAERRFVLMRNIELAMEMIGLLPTEVIPMSMGAYNTLHLARITKLGRIYRLPQCFGRIANIYSDRSWVQHLSSTGIDSLVRNIGLCAGLCHYTACGYMLIAHAQCGVSFEACDENVETSWAIRDRLSGATVARNVGWRDRLCAGCDASWSAFRAFTSGNFLFIFRFRNKRYAAFATHVDNAREYLRSQNISRAVRRQVIAYFSYCWSTHHSLDSEEALHLMPKHLQTKVISTLKAGRVKQVCFLMKESVEFINLLALALMRRVYSPADQITEPKFNAQMFFVIRGTVVLSAFNGSNAKECQTGDFFADSCLLFPEKYEEKAVAKTFCELYVLAKTEFDEAVTHFHRGSEPEVRDRMAETCIKYSTQLQKTKKLLGLRGGHENGRRNSHSGSSHSVASDVFSGDRKRGVSWQLPGSVFRVYWDTARLIAIVYAAFEVPFFSVFIAMTDDQGVFVEEPGFGLRYVVTLMAEVFFATDLVLRSRYFAYMDQSVMLEVVQPDLIFATYRASGFYLDLLAWLPVGIALDSLPIDTIRGRLSLLRLLRLLRVRELPNLLQSISDYHSISSKTHLVLSLLLGVTLMLHIVGCIWFEMAWTVQTTALEHFIEEEMADLSRADCLQYATRFQNCSWVKYDCYAHIGAVFPLQDPSTMYKLSFAYLRSVYWAIVTLTAVGYGDIVAFSTAESYFAALWIFVGGIINFGVVGAMSSTISNVMATRHHHVEKLNTLNSLLERMNISEKLSAEIRRFYHHQFVEHKRAYESQLLSHLPDQLCYRISSLLHSDAVKSVSLFDSASGEFLHEITGKFRHRSFQHGETICLEGDICREFFVFLHESKVNVFHHIRKVPIRALHPGDSYGVSEFLLRRTYTATLTAASLVHASVMSREQFDVIQRKFASDLSDVKEEAQVLWLDQQKRMRRVVNNLERLKLQPHMMQTTTLFFQHDTTVTLNGKSGKAAVRDAEATRTTFTSTWNAIVTCWNIYNAFFVIFRICFHSHLHFSSGISTVVWVADLACDLCFALDIYLRLYYFGCPEVGFENLLDRQEKDAHYLHSSTFKWDLLAALPLYAPLASGSMTASLCRLPRLVRCVDLFVYMDDVIVQIQQHFASQNVSAYLSPAKLMIILVLGAHFVGCVFLLISEHECEHVEHCWMAHDHLLHEYHHSVPILYAKSFYWAITTLLLVGSRESVPRDTAGTLWTGITCLGCTFIIGHIVGEISELILELGKETKHYKNRIASFESFATEHDLPATLQERVGFFFRLQFEHTEGLDLQSTVHDLSANLRLKLMLEIYGRAISLLPISRFLTPSQINNLALRLQSELFIPGDNILVEGTYGSRLCTLRNGVAAVFWATSVTSVAILMEGALFGEIAFFLSGQQRLATVKATTSCEVLYVTKHDWRELWTTDGDLSDTLVQKHALYSILNWVHGRLLRYQRASLRFAKKAKRLLNTRETQQTSTPNRGAQSRLSGSPSVMPLLTKKATSRMTLFSEVQLLEKKTQYILLKADTLVTKFQQALAALHTRRRISSSVSTRSTRHSMSRKNRGNSSEMNRSSVGDVVAPVNHANSNSKRDIHLLQFIVDLNPMNKLVCDSLLTKHVRRLEAESWASFKVLAAVQHTVRKLMDELIPPDTSSSHVMIAPSVHGEHRSHARIYHSKRVTRRQSSYAPDNITSRNRPESRAHFGRGGATRISMVAQTIGLGGNDPRRRFSIVALQDQQHTGAPTATARVRMVRSRSLPLFESKYFVELHREGDRSLKAHEEYASRASIDFEIIQRCQRPQYTTQLQWYQRYRRWRNRNQDARKVSVPQRLNNLRLMRSSLQLLDLGRRTSTGQRASLSGGLQLPSDQDDTTDPRSREFIKQIKELGRLWDLGMLGIATYNLIVTPFKLCFATDLTELSGSVLRSWSGFEVFLDILCVIDVGYKIRYASLTIHSVGASLTNSHQGSWRRIFTSNPALHYDIFAMLPLELLLFAADLRVPGKNSLSGEHAANACWWTTRWLLRMNRMLFAHRIESLTEKLFQYLIYGRKIPASEAFLYYLRGLASYVTMGHLLACIWFITSELGFQHYGTSWLSTSGMLTFISDGPTEVEHTARMCISTLFYGDILSMNPLELVAEIAITLWSIYIYGALVGAQGELLDAQARREAAFEQGLGELQHYLVENEVPKKLKRQIKSYYARVWRRRRGENEFVAVAHVSHTLHEDVVLATLRGFAARVTAFRSLDEHFLRGLLVCLQYVVCSEGEEVAMKGDVDRSMYFIAQGRILVKLECGESIRERGAFFGELALLYGVSRLETCVALALTELYRLDHQPYEHLLQDFPQYRERNKLAWTSPDTAAPDRAMLEALVINFQRGGGDSIERPTTASAANSDDVVANAERINADLPYSHISKFIMGLLAQLQRVDPLEARDLVLRGRAGARKQLKALLGLATSREEIARNEVPVPKVSQEFEVEMVKKFQPRQSNEKPVDEFATKRRVTSEHREATVRRLLKLRRSEVSKLVIAVESSTIQGASNTVPYTQYTFHLRGLEDAHRPWKLRKRYSQCYAFRVKLRQQRQRCVACLEEREIFQPLLHKWQNVADEFPRKYLGYDTDEIIQKRRQSLADFILSVFTLYTDLDVLLASCVDEGVDLSVLLVGLEQFLEIPRERKEMEVKLTRSVLLLQDVEAVDPTSVECCICLSHSASCGDTQSTQLLEIVRSEVARFTIDASANKVLTNHDSMAPYTQYVFTLRSRDGFVEWPLKKRFSQCHDLHSKLQRVVRWDWSNLENCQSFEPLATMLNHLMGREARTCGH</sequence>
<dbReference type="GO" id="GO:0005221">
    <property type="term" value="F:intracellularly cyclic nucleotide-activated monoatomic cation channel activity"/>
    <property type="evidence" value="ECO:0007669"/>
    <property type="project" value="InterPro"/>
</dbReference>
<dbReference type="PROSITE" id="PS50042">
    <property type="entry name" value="CNMP_BINDING_3"/>
    <property type="match status" value="3"/>
</dbReference>
<dbReference type="Pfam" id="PF00520">
    <property type="entry name" value="Ion_trans"/>
    <property type="match status" value="2"/>
</dbReference>
<feature type="transmembrane region" description="Helical" evidence="9">
    <location>
        <begin position="698"/>
        <end position="716"/>
    </location>
</feature>
<gene>
    <name evidence="11" type="ORF">GN244_ATG10875</name>
</gene>
<feature type="transmembrane region" description="Helical" evidence="9">
    <location>
        <begin position="74"/>
        <end position="93"/>
    </location>
</feature>
<dbReference type="Proteomes" id="UP000602510">
    <property type="component" value="Unassembled WGS sequence"/>
</dbReference>
<dbReference type="CDD" id="cd06093">
    <property type="entry name" value="PX_domain"/>
    <property type="match status" value="1"/>
</dbReference>
<dbReference type="Pfam" id="PF00027">
    <property type="entry name" value="cNMP_binding"/>
    <property type="match status" value="3"/>
</dbReference>
<feature type="region of interest" description="Disordered" evidence="8">
    <location>
        <begin position="1845"/>
        <end position="1873"/>
    </location>
</feature>
<dbReference type="InterPro" id="IPR018490">
    <property type="entry name" value="cNMP-bd_dom_sf"/>
</dbReference>
<feature type="domain" description="Cyclic nucleotide-binding" evidence="10">
    <location>
        <begin position="2403"/>
        <end position="2510"/>
    </location>
</feature>
<feature type="compositionally biased region" description="Polar residues" evidence="8">
    <location>
        <begin position="1734"/>
        <end position="1743"/>
    </location>
</feature>
<evidence type="ECO:0000256" key="3">
    <source>
        <dbReference type="ARBA" id="ARBA00022692"/>
    </source>
</evidence>
<feature type="region of interest" description="Disordered" evidence="8">
    <location>
        <begin position="1639"/>
        <end position="1663"/>
    </location>
</feature>
<dbReference type="GO" id="GO:0035091">
    <property type="term" value="F:phosphatidylinositol binding"/>
    <property type="evidence" value="ECO:0007669"/>
    <property type="project" value="InterPro"/>
</dbReference>
<feature type="compositionally biased region" description="Basic residues" evidence="8">
    <location>
        <begin position="1723"/>
        <end position="1733"/>
    </location>
</feature>
<evidence type="ECO:0000313" key="11">
    <source>
        <dbReference type="EMBL" id="KAF4037025.1"/>
    </source>
</evidence>
<dbReference type="Gene3D" id="3.30.1520.10">
    <property type="entry name" value="Phox-like domain"/>
    <property type="match status" value="1"/>
</dbReference>
<dbReference type="SUPFAM" id="SSF81324">
    <property type="entry name" value="Voltage-gated potassium channels"/>
    <property type="match status" value="3"/>
</dbReference>
<keyword evidence="7" id="KW-0407">Ion channel</keyword>
<dbReference type="SUPFAM" id="SSF64268">
    <property type="entry name" value="PX domain"/>
    <property type="match status" value="1"/>
</dbReference>
<dbReference type="CDD" id="cd00038">
    <property type="entry name" value="CAP_ED"/>
    <property type="match status" value="3"/>
</dbReference>
<dbReference type="PANTHER" id="PTHR45638">
    <property type="entry name" value="CYCLIC NUCLEOTIDE-GATED CATION CHANNEL SUBUNIT A"/>
    <property type="match status" value="1"/>
</dbReference>
<feature type="transmembrane region" description="Helical" evidence="9">
    <location>
        <begin position="108"/>
        <end position="130"/>
    </location>
</feature>
<name>A0A833WIT9_PHYIN</name>
<dbReference type="Gene3D" id="1.10.287.70">
    <property type="match status" value="2"/>
</dbReference>
<feature type="transmembrane region" description="Helical" evidence="9">
    <location>
        <begin position="657"/>
        <end position="677"/>
    </location>
</feature>
<dbReference type="InterPro" id="IPR005821">
    <property type="entry name" value="Ion_trans_dom"/>
</dbReference>
<comment type="subcellular location">
    <subcellularLocation>
        <location evidence="1">Membrane</location>
        <topology evidence="1">Multi-pass membrane protein</topology>
    </subcellularLocation>
</comment>
<dbReference type="InterPro" id="IPR036871">
    <property type="entry name" value="PX_dom_sf"/>
</dbReference>
<feature type="transmembrane region" description="Helical" evidence="9">
    <location>
        <begin position="1359"/>
        <end position="1376"/>
    </location>
</feature>
<comment type="caution">
    <text evidence="11">The sequence shown here is derived from an EMBL/GenBank/DDBJ whole genome shotgun (WGS) entry which is preliminary data.</text>
</comment>
<evidence type="ECO:0000256" key="5">
    <source>
        <dbReference type="ARBA" id="ARBA00023065"/>
    </source>
</evidence>
<dbReference type="GO" id="GO:0044877">
    <property type="term" value="F:protein-containing complex binding"/>
    <property type="evidence" value="ECO:0007669"/>
    <property type="project" value="TreeGrafter"/>
</dbReference>
<dbReference type="Gene3D" id="1.10.287.630">
    <property type="entry name" value="Helix hairpin bin"/>
    <property type="match status" value="4"/>
</dbReference>
<feature type="transmembrane region" description="Helical" evidence="9">
    <location>
        <begin position="857"/>
        <end position="876"/>
    </location>
</feature>
<evidence type="ECO:0000256" key="9">
    <source>
        <dbReference type="SAM" id="Phobius"/>
    </source>
</evidence>
<feature type="domain" description="Cyclic nucleotide-binding" evidence="10">
    <location>
        <begin position="1492"/>
        <end position="1592"/>
    </location>
</feature>
<feature type="transmembrane region" description="Helical" evidence="9">
    <location>
        <begin position="625"/>
        <end position="645"/>
    </location>
</feature>
<keyword evidence="12" id="KW-1185">Reference proteome</keyword>
<evidence type="ECO:0000313" key="12">
    <source>
        <dbReference type="Proteomes" id="UP000602510"/>
    </source>
</evidence>
<feature type="transmembrane region" description="Helical" evidence="9">
    <location>
        <begin position="1313"/>
        <end position="1331"/>
    </location>
</feature>
<keyword evidence="3 9" id="KW-0812">Transmembrane</keyword>
<dbReference type="GO" id="GO:0016020">
    <property type="term" value="C:membrane"/>
    <property type="evidence" value="ECO:0007669"/>
    <property type="project" value="UniProtKB-SubCell"/>
</dbReference>
<feature type="transmembrane region" description="Helical" evidence="9">
    <location>
        <begin position="767"/>
        <end position="787"/>
    </location>
</feature>
<feature type="domain" description="Cyclic nucleotide-binding" evidence="10">
    <location>
        <begin position="985"/>
        <end position="1085"/>
    </location>
</feature>
<protein>
    <submittedName>
        <fullName evidence="11">Cyclic nucleotide-binding domain</fullName>
    </submittedName>
</protein>
<evidence type="ECO:0000256" key="7">
    <source>
        <dbReference type="ARBA" id="ARBA00023286"/>
    </source>
</evidence>
<keyword evidence="2" id="KW-0813">Transport</keyword>
<evidence type="ECO:0000256" key="2">
    <source>
        <dbReference type="ARBA" id="ARBA00022448"/>
    </source>
</evidence>
<feature type="transmembrane region" description="Helical" evidence="9">
    <location>
        <begin position="882"/>
        <end position="903"/>
    </location>
</feature>
<keyword evidence="6 9" id="KW-0472">Membrane</keyword>
<proteinExistence type="predicted"/>
<dbReference type="EMBL" id="WSZM01000252">
    <property type="protein sequence ID" value="KAF4037025.1"/>
    <property type="molecule type" value="Genomic_DNA"/>
</dbReference>
<reference evidence="11" key="1">
    <citation type="submission" date="2020-04" db="EMBL/GenBank/DDBJ databases">
        <title>Hybrid Assembly of Korean Phytophthora infestans isolates.</title>
        <authorList>
            <person name="Prokchorchik M."/>
            <person name="Lee Y."/>
            <person name="Seo J."/>
            <person name="Cho J.-H."/>
            <person name="Park Y.-E."/>
            <person name="Jang D.-C."/>
            <person name="Im J.-S."/>
            <person name="Choi J.-G."/>
            <person name="Park H.-J."/>
            <person name="Lee G.-B."/>
            <person name="Lee Y.-G."/>
            <person name="Hong S.-Y."/>
            <person name="Cho K."/>
            <person name="Sohn K.H."/>
        </authorList>
    </citation>
    <scope>NUCLEOTIDE SEQUENCE</scope>
    <source>
        <strain evidence="11">KR_1_A1</strain>
    </source>
</reference>
<feature type="transmembrane region" description="Helical" evidence="9">
    <location>
        <begin position="1388"/>
        <end position="1406"/>
    </location>
</feature>
<dbReference type="InterPro" id="IPR000595">
    <property type="entry name" value="cNMP-bd_dom"/>
</dbReference>
<evidence type="ECO:0000256" key="1">
    <source>
        <dbReference type="ARBA" id="ARBA00004141"/>
    </source>
</evidence>
<evidence type="ECO:0000256" key="4">
    <source>
        <dbReference type="ARBA" id="ARBA00022989"/>
    </source>
</evidence>
<organism evidence="11 12">
    <name type="scientific">Phytophthora infestans</name>
    <name type="common">Potato late blight agent</name>
    <name type="synonym">Botrytis infestans</name>
    <dbReference type="NCBI Taxonomy" id="4787"/>
    <lineage>
        <taxon>Eukaryota</taxon>
        <taxon>Sar</taxon>
        <taxon>Stramenopiles</taxon>
        <taxon>Oomycota</taxon>
        <taxon>Peronosporomycetes</taxon>
        <taxon>Peronosporales</taxon>
        <taxon>Peronosporaceae</taxon>
        <taxon>Phytophthora</taxon>
    </lineage>
</organism>
<dbReference type="InterPro" id="IPR014710">
    <property type="entry name" value="RmlC-like_jellyroll"/>
</dbReference>
<dbReference type="SMART" id="SM00100">
    <property type="entry name" value="cNMP"/>
    <property type="match status" value="3"/>
</dbReference>
<keyword evidence="7" id="KW-1071">Ligand-gated ion channel</keyword>
<feature type="region of interest" description="Disordered" evidence="8">
    <location>
        <begin position="1716"/>
        <end position="1744"/>
    </location>
</feature>
<keyword evidence="5" id="KW-0406">Ion transport</keyword>
<evidence type="ECO:0000259" key="10">
    <source>
        <dbReference type="PROSITE" id="PS50042"/>
    </source>
</evidence>
<dbReference type="SUPFAM" id="SSF51206">
    <property type="entry name" value="cAMP-binding domain-like"/>
    <property type="match status" value="4"/>
</dbReference>
<dbReference type="InterPro" id="IPR050866">
    <property type="entry name" value="CNG_cation_channel"/>
</dbReference>
<feature type="compositionally biased region" description="Polar residues" evidence="8">
    <location>
        <begin position="1640"/>
        <end position="1661"/>
    </location>
</feature>